<reference evidence="1" key="1">
    <citation type="submission" date="2023-01" db="EMBL/GenBank/DDBJ databases">
        <title>Biogeochemical cycle of methane in antarctic sediments.</title>
        <authorList>
            <person name="Roldan D.M."/>
            <person name="Menes R.J."/>
        </authorList>
    </citation>
    <scope>NUCLEOTIDE SEQUENCE [LARGE SCALE GENOMIC DNA]</scope>
    <source>
        <strain evidence="1">K-2018 MAG008</strain>
    </source>
</reference>
<dbReference type="AlphaFoldDB" id="A0AA43Q7S2"/>
<dbReference type="EMBL" id="JAQSDF010000057">
    <property type="protein sequence ID" value="MDI1232082.1"/>
    <property type="molecule type" value="Genomic_DNA"/>
</dbReference>
<keyword evidence="2" id="KW-1185">Reference proteome</keyword>
<evidence type="ECO:0000313" key="2">
    <source>
        <dbReference type="Proteomes" id="UP001160519"/>
    </source>
</evidence>
<name>A0AA43Q7S2_9GAMM</name>
<sequence>MLNGQELYQQVSHLPSLEKLRLAELLLADLDTPNLEIDAIWREAAQETVGAGHARDIWAAIAALSPFHRGHGPLLQRLT</sequence>
<dbReference type="Proteomes" id="UP001160519">
    <property type="component" value="Unassembled WGS sequence"/>
</dbReference>
<proteinExistence type="predicted"/>
<comment type="caution">
    <text evidence="1">The sequence shown here is derived from an EMBL/GenBank/DDBJ whole genome shotgun (WGS) entry which is preliminary data.</text>
</comment>
<accession>A0AA43Q7S2</accession>
<organism evidence="1 2">
    <name type="scientific">Candidatus Methylobacter titanis</name>
    <dbReference type="NCBI Taxonomy" id="3053457"/>
    <lineage>
        <taxon>Bacteria</taxon>
        <taxon>Pseudomonadati</taxon>
        <taxon>Pseudomonadota</taxon>
        <taxon>Gammaproteobacteria</taxon>
        <taxon>Methylococcales</taxon>
        <taxon>Methylococcaceae</taxon>
        <taxon>Methylobacter</taxon>
    </lineage>
</organism>
<gene>
    <name evidence="1" type="ORF">PSU93_13115</name>
</gene>
<dbReference type="InterPro" id="IPR013406">
    <property type="entry name" value="CHP02574_addiction_mod"/>
</dbReference>
<protein>
    <submittedName>
        <fullName evidence="1">Addiction module protein</fullName>
    </submittedName>
</protein>
<dbReference type="Pfam" id="PF09720">
    <property type="entry name" value="Unstab_antitox"/>
    <property type="match status" value="1"/>
</dbReference>
<evidence type="ECO:0000313" key="1">
    <source>
        <dbReference type="EMBL" id="MDI1232082.1"/>
    </source>
</evidence>